<evidence type="ECO:0000256" key="1">
    <source>
        <dbReference type="SAM" id="MobiDB-lite"/>
    </source>
</evidence>
<feature type="compositionally biased region" description="Basic and acidic residues" evidence="1">
    <location>
        <begin position="122"/>
        <end position="135"/>
    </location>
</feature>
<dbReference type="AlphaFoldDB" id="A0AAV9IEN6"/>
<gene>
    <name evidence="2" type="ORF">GAYE_SCF17G3721</name>
</gene>
<feature type="region of interest" description="Disordered" evidence="1">
    <location>
        <begin position="98"/>
        <end position="162"/>
    </location>
</feature>
<dbReference type="Proteomes" id="UP001300502">
    <property type="component" value="Unassembled WGS sequence"/>
</dbReference>
<proteinExistence type="predicted"/>
<sequence length="337" mass="38556">MEQQQDTTSLEKTEDSSPVKVKDWPSKNALCLQTQQSLLGINGSRIGKLAARLATLIQVPNQLAKQGVQQPASNIDEAGLEQEFESFHRQVYSIAKPRKAVRKTKQQPVNPVIEESSLTDNARWEKQQDNTKEEMTETSTNVQKAAEYSQLEESKDRGITDSSRLISEDLESVCSYSDTIQKNKPKRGRPAKECTVTTSSWKRRRKTNRLEASSCESDQVARTTAPKGVDELLDNFLLLEEKIFGKKFSGPRKIPNWHVNFMEAKPEELHKTCYTREEMIARLQYMYGKNIAGQFSFDITEHMPHLNVPMKSCAFKMTKPVKKKKTRRLKLRLYLPS</sequence>
<accession>A0AAV9IEN6</accession>
<evidence type="ECO:0000313" key="3">
    <source>
        <dbReference type="Proteomes" id="UP001300502"/>
    </source>
</evidence>
<protein>
    <submittedName>
        <fullName evidence="2">Uncharacterized protein</fullName>
    </submittedName>
</protein>
<comment type="caution">
    <text evidence="2">The sequence shown here is derived from an EMBL/GenBank/DDBJ whole genome shotgun (WGS) entry which is preliminary data.</text>
</comment>
<dbReference type="EMBL" id="JANCYU010000034">
    <property type="protein sequence ID" value="KAK4525812.1"/>
    <property type="molecule type" value="Genomic_DNA"/>
</dbReference>
<evidence type="ECO:0000313" key="2">
    <source>
        <dbReference type="EMBL" id="KAK4525812.1"/>
    </source>
</evidence>
<reference evidence="2 3" key="1">
    <citation type="submission" date="2022-07" db="EMBL/GenBank/DDBJ databases">
        <title>Genome-wide signatures of adaptation to extreme environments.</title>
        <authorList>
            <person name="Cho C.H."/>
            <person name="Yoon H.S."/>
        </authorList>
    </citation>
    <scope>NUCLEOTIDE SEQUENCE [LARGE SCALE GENOMIC DNA]</scope>
    <source>
        <strain evidence="2 3">108.79 E11</strain>
    </source>
</reference>
<keyword evidence="3" id="KW-1185">Reference proteome</keyword>
<feature type="region of interest" description="Disordered" evidence="1">
    <location>
        <begin position="1"/>
        <end position="23"/>
    </location>
</feature>
<organism evidence="2 3">
    <name type="scientific">Galdieria yellowstonensis</name>
    <dbReference type="NCBI Taxonomy" id="3028027"/>
    <lineage>
        <taxon>Eukaryota</taxon>
        <taxon>Rhodophyta</taxon>
        <taxon>Bangiophyceae</taxon>
        <taxon>Galdieriales</taxon>
        <taxon>Galdieriaceae</taxon>
        <taxon>Galdieria</taxon>
    </lineage>
</organism>
<feature type="region of interest" description="Disordered" evidence="1">
    <location>
        <begin position="180"/>
        <end position="200"/>
    </location>
</feature>
<feature type="compositionally biased region" description="Basic and acidic residues" evidence="1">
    <location>
        <begin position="9"/>
        <end position="23"/>
    </location>
</feature>
<name>A0AAV9IEN6_9RHOD</name>